<dbReference type="AlphaFoldDB" id="A0A1W2EUC2"/>
<dbReference type="EMBL" id="FWXY01000048">
    <property type="protein sequence ID" value="SMD13299.1"/>
    <property type="molecule type" value="Genomic_DNA"/>
</dbReference>
<dbReference type="Proteomes" id="UP000192418">
    <property type="component" value="Unassembled WGS sequence"/>
</dbReference>
<evidence type="ECO:0000256" key="1">
    <source>
        <dbReference type="ARBA" id="ARBA00022630"/>
    </source>
</evidence>
<evidence type="ECO:0000313" key="4">
    <source>
        <dbReference type="EMBL" id="SMD13299.1"/>
    </source>
</evidence>
<name>A0A1W2EUC2_9BACT</name>
<proteinExistence type="predicted"/>
<keyword evidence="2" id="KW-0288">FMN</keyword>
<keyword evidence="1" id="KW-0285">Flavoprotein</keyword>
<dbReference type="InterPro" id="IPR051796">
    <property type="entry name" value="ISF_SsuE-like"/>
</dbReference>
<dbReference type="RefSeq" id="WP_084071984.1">
    <property type="nucleotide sequence ID" value="NZ_FWXY01000048.1"/>
</dbReference>
<dbReference type="InterPro" id="IPR005025">
    <property type="entry name" value="FMN_Rdtase-like_dom"/>
</dbReference>
<evidence type="ECO:0000259" key="3">
    <source>
        <dbReference type="Pfam" id="PF03358"/>
    </source>
</evidence>
<protein>
    <submittedName>
        <fullName evidence="4">NADPH-dependent FMN reductase</fullName>
    </submittedName>
</protein>
<dbReference type="InterPro" id="IPR029039">
    <property type="entry name" value="Flavoprotein-like_sf"/>
</dbReference>
<dbReference type="STRING" id="1121400.SAMN02746065_1486"/>
<evidence type="ECO:0000256" key="2">
    <source>
        <dbReference type="ARBA" id="ARBA00022643"/>
    </source>
</evidence>
<feature type="domain" description="NADPH-dependent FMN reductase-like" evidence="3">
    <location>
        <begin position="1"/>
        <end position="139"/>
    </location>
</feature>
<dbReference type="Pfam" id="PF03358">
    <property type="entry name" value="FMN_red"/>
    <property type="match status" value="1"/>
</dbReference>
<dbReference type="SUPFAM" id="SSF52218">
    <property type="entry name" value="Flavoproteins"/>
    <property type="match status" value="1"/>
</dbReference>
<dbReference type="Gene3D" id="3.40.50.360">
    <property type="match status" value="1"/>
</dbReference>
<sequence length="188" mass="20634">MKITILQGSARKKGNTAKVLSWVEEELTGMGHDVDNIYLHSKNLKGCMACGKCKEKLEPTGCIQKDDVPGILEKMIQSQLVIFSSPLYFWGFSSQIKAVIDRTYCLYTNANQPNHASLVDGQRQALIATGAGGYDDNAEGMMDAFGRMQKYHKAINAGTLFIGSCTTPDAMEDSVKQQAVEFARKIVS</sequence>
<accession>A0A1W2EUC2</accession>
<evidence type="ECO:0000313" key="5">
    <source>
        <dbReference type="Proteomes" id="UP000192418"/>
    </source>
</evidence>
<reference evidence="4 5" key="1">
    <citation type="submission" date="2017-04" db="EMBL/GenBank/DDBJ databases">
        <authorList>
            <person name="Afonso C.L."/>
            <person name="Miller P.J."/>
            <person name="Scott M.A."/>
            <person name="Spackman E."/>
            <person name="Goraichik I."/>
            <person name="Dimitrov K.M."/>
            <person name="Suarez D.L."/>
            <person name="Swayne D.E."/>
        </authorList>
    </citation>
    <scope>NUCLEOTIDE SEQUENCE [LARGE SCALE GENOMIC DNA]</scope>
    <source>
        <strain evidence="4 5">DSM 3385</strain>
    </source>
</reference>
<dbReference type="PANTHER" id="PTHR43278">
    <property type="entry name" value="NAD(P)H-DEPENDENT FMN-CONTAINING OXIDOREDUCTASE YWQN-RELATED"/>
    <property type="match status" value="1"/>
</dbReference>
<dbReference type="GO" id="GO:0016491">
    <property type="term" value="F:oxidoreductase activity"/>
    <property type="evidence" value="ECO:0007669"/>
    <property type="project" value="InterPro"/>
</dbReference>
<gene>
    <name evidence="4" type="ORF">SAMN02746065_1486</name>
</gene>
<keyword evidence="5" id="KW-1185">Reference proteome</keyword>
<dbReference type="PANTHER" id="PTHR43278:SF2">
    <property type="entry name" value="IRON-SULFUR FLAVOPROTEIN"/>
    <property type="match status" value="1"/>
</dbReference>
<dbReference type="OrthoDB" id="6398207at2"/>
<organism evidence="4 5">
    <name type="scientific">Desulfocicer vacuolatum DSM 3385</name>
    <dbReference type="NCBI Taxonomy" id="1121400"/>
    <lineage>
        <taxon>Bacteria</taxon>
        <taxon>Pseudomonadati</taxon>
        <taxon>Thermodesulfobacteriota</taxon>
        <taxon>Desulfobacteria</taxon>
        <taxon>Desulfobacterales</taxon>
        <taxon>Desulfobacteraceae</taxon>
        <taxon>Desulfocicer</taxon>
    </lineage>
</organism>